<gene>
    <name evidence="1" type="ORF">Q4494_18090</name>
</gene>
<organism evidence="1 2">
    <name type="scientific">Celeribacter halophilus</name>
    <dbReference type="NCBI Taxonomy" id="576117"/>
    <lineage>
        <taxon>Bacteria</taxon>
        <taxon>Pseudomonadati</taxon>
        <taxon>Pseudomonadota</taxon>
        <taxon>Alphaproteobacteria</taxon>
        <taxon>Rhodobacterales</taxon>
        <taxon>Roseobacteraceae</taxon>
        <taxon>Celeribacter</taxon>
    </lineage>
</organism>
<dbReference type="Proteomes" id="UP001169823">
    <property type="component" value="Unassembled WGS sequence"/>
</dbReference>
<proteinExistence type="predicted"/>
<protein>
    <submittedName>
        <fullName evidence="1">Uncharacterized protein</fullName>
    </submittedName>
</protein>
<dbReference type="EMBL" id="JAUOPJ010000027">
    <property type="protein sequence ID" value="MDO6458991.1"/>
    <property type="molecule type" value="Genomic_DNA"/>
</dbReference>
<evidence type="ECO:0000313" key="2">
    <source>
        <dbReference type="Proteomes" id="UP001169823"/>
    </source>
</evidence>
<reference evidence="1" key="1">
    <citation type="submission" date="2023-07" db="EMBL/GenBank/DDBJ databases">
        <title>Genome content predicts the carbon catabolic preferences of heterotrophic bacteria.</title>
        <authorList>
            <person name="Gralka M."/>
        </authorList>
    </citation>
    <scope>NUCLEOTIDE SEQUENCE</scope>
    <source>
        <strain evidence="1">I2M02</strain>
    </source>
</reference>
<name>A0AAW7XXG2_9RHOB</name>
<dbReference type="AlphaFoldDB" id="A0AAW7XXG2"/>
<dbReference type="RefSeq" id="WP_303495185.1">
    <property type="nucleotide sequence ID" value="NZ_JAUOPJ010000027.1"/>
</dbReference>
<accession>A0AAW7XXG2</accession>
<evidence type="ECO:0000313" key="1">
    <source>
        <dbReference type="EMBL" id="MDO6458991.1"/>
    </source>
</evidence>
<sequence>MELPINSTDKITAMAASCFPLARTAATGIEQDVLDLVPHGPKQEARKLVALLRAGKIFDKGILAMLHELVGALDAEVAEGTYETTFYDHSPENVSNETSWSNKRLTPEADRLANALAVLIELYATLSTVHDYLRAEKVLEGLRSAA</sequence>
<comment type="caution">
    <text evidence="1">The sequence shown here is derived from an EMBL/GenBank/DDBJ whole genome shotgun (WGS) entry which is preliminary data.</text>
</comment>